<dbReference type="Pfam" id="PF13509">
    <property type="entry name" value="S1_2"/>
    <property type="match status" value="1"/>
</dbReference>
<dbReference type="RefSeq" id="WP_223925355.1">
    <property type="nucleotide sequence ID" value="NZ_BPTU01000002.1"/>
</dbReference>
<keyword evidence="5" id="KW-1185">Reference proteome</keyword>
<gene>
    <name evidence="4" type="ORF">PRLR5076_23730</name>
</gene>
<evidence type="ECO:0000313" key="4">
    <source>
        <dbReference type="EMBL" id="GJG59522.1"/>
    </source>
</evidence>
<evidence type="ECO:0000256" key="1">
    <source>
        <dbReference type="PIRNR" id="PIRNR012524"/>
    </source>
</evidence>
<protein>
    <submittedName>
        <fullName evidence="4">GntR family transcriptional regulator</fullName>
    </submittedName>
</protein>
<dbReference type="InterPro" id="IPR040764">
    <property type="entry name" value="CvfB_WH"/>
</dbReference>
<evidence type="ECO:0000313" key="5">
    <source>
        <dbReference type="Proteomes" id="UP000825483"/>
    </source>
</evidence>
<dbReference type="EMBL" id="BPUB01000002">
    <property type="protein sequence ID" value="GJG59522.1"/>
    <property type="molecule type" value="Genomic_DNA"/>
</dbReference>
<dbReference type="Gene3D" id="2.40.50.140">
    <property type="entry name" value="Nucleic acid-binding proteins"/>
    <property type="match status" value="1"/>
</dbReference>
<dbReference type="PANTHER" id="PTHR37296">
    <property type="entry name" value="CONSERVED VIRULENCE FACTOR B"/>
    <property type="match status" value="1"/>
</dbReference>
<comment type="caution">
    <text evidence="4">The sequence shown here is derived from an EMBL/GenBank/DDBJ whole genome shotgun (WGS) entry which is preliminary data.</text>
</comment>
<comment type="similarity">
    <text evidence="1">Belongs to the CvfB family.</text>
</comment>
<evidence type="ECO:0000259" key="3">
    <source>
        <dbReference type="Pfam" id="PF17783"/>
    </source>
</evidence>
<dbReference type="InterPro" id="IPR036388">
    <property type="entry name" value="WH-like_DNA-bd_sf"/>
</dbReference>
<dbReference type="InterPro" id="IPR012340">
    <property type="entry name" value="NA-bd_OB-fold"/>
</dbReference>
<dbReference type="InterPro" id="IPR039566">
    <property type="entry name" value="CvfB_S1_st"/>
</dbReference>
<dbReference type="Proteomes" id="UP000825483">
    <property type="component" value="Unassembled WGS sequence"/>
</dbReference>
<dbReference type="GeneID" id="72466436"/>
<dbReference type="Pfam" id="PF17783">
    <property type="entry name" value="WHD_CvfB"/>
    <property type="match status" value="1"/>
</dbReference>
<organism evidence="4 5">
    <name type="scientific">Prevotella lacticifex</name>
    <dbReference type="NCBI Taxonomy" id="2854755"/>
    <lineage>
        <taxon>Bacteria</taxon>
        <taxon>Pseudomonadati</taxon>
        <taxon>Bacteroidota</taxon>
        <taxon>Bacteroidia</taxon>
        <taxon>Bacteroidales</taxon>
        <taxon>Prevotellaceae</taxon>
        <taxon>Prevotella</taxon>
    </lineage>
</organism>
<proteinExistence type="inferred from homology"/>
<reference evidence="4" key="1">
    <citation type="journal article" date="2022" name="Int. J. Syst. Evol. Microbiol.">
        <title>Prevotella lacticifex sp. nov., isolated from the rumen of cows.</title>
        <authorList>
            <person name="Shinkai T."/>
            <person name="Ikeyama N."/>
            <person name="Kumagai M."/>
            <person name="Ohmori H."/>
            <person name="Sakamoto M."/>
            <person name="Ohkuma M."/>
            <person name="Mitsumori M."/>
        </authorList>
    </citation>
    <scope>NUCLEOTIDE SEQUENCE</scope>
    <source>
        <strain evidence="4">R5076</strain>
    </source>
</reference>
<dbReference type="AlphaFoldDB" id="A0A9R1CBK2"/>
<sequence>MARIELGKYNKLRVVKKAYKHTGARIGDKEEFGLYLDGGDDGEILMPEKYVPEGTEIGDEVTAFVYLDQDERPVATTEKAFAQASEFAYLECAWVNQYGAFLDWGVTKNLFCPFREQKRKMEVGEMYIVYIYVDEESYRLVASAKIDKFLGNIADADPKVYHHGSKVDLLVWQKTDLGFKVIIDNKYDGLIYDDQIFKYVHSGDRMDGYIDVIRTDGKIDCTLQPTGIRQTEDFAKVLLDYLKSHNGVCNMGDKTDAEDIKHEFHVSKKVFKRAIGDLYKRRLITVEPTRIALATTGASHDGSSRAGK</sequence>
<evidence type="ECO:0000259" key="2">
    <source>
        <dbReference type="Pfam" id="PF13509"/>
    </source>
</evidence>
<name>A0A9R1CBK2_9BACT</name>
<accession>A0A9R1CBK2</accession>
<dbReference type="PIRSF" id="PIRSF012524">
    <property type="entry name" value="YitL_S1"/>
    <property type="match status" value="1"/>
</dbReference>
<dbReference type="Gene3D" id="1.10.10.10">
    <property type="entry name" value="Winged helix-like DNA-binding domain superfamily/Winged helix DNA-binding domain"/>
    <property type="match status" value="1"/>
</dbReference>
<dbReference type="PANTHER" id="PTHR37296:SF1">
    <property type="entry name" value="CONSERVED VIRULENCE FACTOR B"/>
    <property type="match status" value="1"/>
</dbReference>
<feature type="domain" description="Conserved virulence factor B-like winged helix" evidence="3">
    <location>
        <begin position="237"/>
        <end position="293"/>
    </location>
</feature>
<dbReference type="InterPro" id="IPR014464">
    <property type="entry name" value="CvfB_fam"/>
</dbReference>
<feature type="domain" description="Conserved virulence factor B first S1" evidence="2">
    <location>
        <begin position="24"/>
        <end position="77"/>
    </location>
</feature>